<organism evidence="1 2">
    <name type="scientific">Mesorhabditis belari</name>
    <dbReference type="NCBI Taxonomy" id="2138241"/>
    <lineage>
        <taxon>Eukaryota</taxon>
        <taxon>Metazoa</taxon>
        <taxon>Ecdysozoa</taxon>
        <taxon>Nematoda</taxon>
        <taxon>Chromadorea</taxon>
        <taxon>Rhabditida</taxon>
        <taxon>Rhabditina</taxon>
        <taxon>Rhabditomorpha</taxon>
        <taxon>Rhabditoidea</taxon>
        <taxon>Rhabditidae</taxon>
        <taxon>Mesorhabditinae</taxon>
        <taxon>Mesorhabditis</taxon>
    </lineage>
</organism>
<protein>
    <submittedName>
        <fullName evidence="2">Uncharacterized protein</fullName>
    </submittedName>
</protein>
<dbReference type="Proteomes" id="UP000887575">
    <property type="component" value="Unassembled WGS sequence"/>
</dbReference>
<evidence type="ECO:0000313" key="2">
    <source>
        <dbReference type="WBParaSite" id="MBELARI_LOCUS13997"/>
    </source>
</evidence>
<reference evidence="2" key="1">
    <citation type="submission" date="2024-02" db="UniProtKB">
        <authorList>
            <consortium name="WormBaseParasite"/>
        </authorList>
    </citation>
    <scope>IDENTIFICATION</scope>
</reference>
<dbReference type="InterPro" id="IPR036179">
    <property type="entry name" value="Ig-like_dom_sf"/>
</dbReference>
<name>A0AAF3EJ01_9BILA</name>
<accession>A0AAF3EJ01</accession>
<dbReference type="SUPFAM" id="SSF48726">
    <property type="entry name" value="Immunoglobulin"/>
    <property type="match status" value="1"/>
</dbReference>
<sequence length="146" mass="16961">MKPLKRFVKNLKVFGASSVVDTSLWLSSKVDRLEIKRGHDFRYQVTTNSTQWARRVPLQRHRGIQVIDACLELEETAKCFNWNDKKGNVFTDTSRSRFYPNGTLIIYQVVEEDTGTYWIPGKTEFQTIGEDGKAMGWHNGFELVVW</sequence>
<dbReference type="WBParaSite" id="MBELARI_LOCUS13997">
    <property type="protein sequence ID" value="MBELARI_LOCUS13997"/>
    <property type="gene ID" value="MBELARI_LOCUS13997"/>
</dbReference>
<dbReference type="AlphaFoldDB" id="A0AAF3EJ01"/>
<evidence type="ECO:0000313" key="1">
    <source>
        <dbReference type="Proteomes" id="UP000887575"/>
    </source>
</evidence>
<keyword evidence="1" id="KW-1185">Reference proteome</keyword>
<proteinExistence type="predicted"/>